<organism evidence="2 3">
    <name type="scientific">Thermoproteota archaeon</name>
    <dbReference type="NCBI Taxonomy" id="2056631"/>
    <lineage>
        <taxon>Archaea</taxon>
        <taxon>Thermoproteota</taxon>
    </lineage>
</organism>
<protein>
    <recommendedName>
        <fullName evidence="1">Carbohydrate kinase PfkB domain-containing protein</fullName>
    </recommendedName>
</protein>
<comment type="caution">
    <text evidence="2">The sequence shown here is derived from an EMBL/GenBank/DDBJ whole genome shotgun (WGS) entry which is preliminary data.</text>
</comment>
<reference evidence="2 3" key="1">
    <citation type="submission" date="2018-06" db="EMBL/GenBank/DDBJ databases">
        <title>Extensive metabolic versatility and redundancy in microbially diverse, dynamic hydrothermal sediments.</title>
        <authorList>
            <person name="Dombrowski N."/>
            <person name="Teske A."/>
            <person name="Baker B.J."/>
        </authorList>
    </citation>
    <scope>NUCLEOTIDE SEQUENCE [LARGE SCALE GENOMIC DNA]</scope>
    <source>
        <strain evidence="2">B30_G17</strain>
    </source>
</reference>
<dbReference type="Proteomes" id="UP000281962">
    <property type="component" value="Unassembled WGS sequence"/>
</dbReference>
<dbReference type="SUPFAM" id="SSF53613">
    <property type="entry name" value="Ribokinase-like"/>
    <property type="match status" value="1"/>
</dbReference>
<dbReference type="InterPro" id="IPR011611">
    <property type="entry name" value="PfkB_dom"/>
</dbReference>
<dbReference type="AlphaFoldDB" id="A0A497EW12"/>
<gene>
    <name evidence="2" type="ORF">DRJ21_01275</name>
</gene>
<evidence type="ECO:0000313" key="2">
    <source>
        <dbReference type="EMBL" id="RLE50858.1"/>
    </source>
</evidence>
<name>A0A497EW12_9CREN</name>
<dbReference type="EMBL" id="QMQY01000040">
    <property type="protein sequence ID" value="RLE50858.1"/>
    <property type="molecule type" value="Genomic_DNA"/>
</dbReference>
<evidence type="ECO:0000259" key="1">
    <source>
        <dbReference type="Pfam" id="PF00294"/>
    </source>
</evidence>
<evidence type="ECO:0000313" key="3">
    <source>
        <dbReference type="Proteomes" id="UP000281962"/>
    </source>
</evidence>
<dbReference type="Pfam" id="PF00294">
    <property type="entry name" value="PfkB"/>
    <property type="match status" value="1"/>
</dbReference>
<sequence>VKLVDPTGCGDALLGAFLASYLKTKDVIYSLAIGAASASFIAEAFGSSNFGFKNEVESRARWILRNVKVVQ</sequence>
<dbReference type="InterPro" id="IPR029056">
    <property type="entry name" value="Ribokinase-like"/>
</dbReference>
<proteinExistence type="predicted"/>
<dbReference type="Gene3D" id="3.40.1190.20">
    <property type="match status" value="1"/>
</dbReference>
<accession>A0A497EW12</accession>
<feature type="domain" description="Carbohydrate kinase PfkB" evidence="1">
    <location>
        <begin position="1"/>
        <end position="49"/>
    </location>
</feature>
<feature type="non-terminal residue" evidence="2">
    <location>
        <position position="1"/>
    </location>
</feature>